<evidence type="ECO:0000313" key="2">
    <source>
        <dbReference type="EMBL" id="RJF88822.1"/>
    </source>
</evidence>
<dbReference type="AlphaFoldDB" id="A0A418WFQ9"/>
<dbReference type="GO" id="GO:0016491">
    <property type="term" value="F:oxidoreductase activity"/>
    <property type="evidence" value="ECO:0007669"/>
    <property type="project" value="InterPro"/>
</dbReference>
<accession>A0A418WFQ9</accession>
<dbReference type="OrthoDB" id="6072815at2"/>
<evidence type="ECO:0000313" key="3">
    <source>
        <dbReference type="Proteomes" id="UP000284605"/>
    </source>
</evidence>
<dbReference type="PANTHER" id="PTHR37539">
    <property type="entry name" value="SECRETED PROTEIN-RELATED"/>
    <property type="match status" value="1"/>
</dbReference>
<protein>
    <submittedName>
        <fullName evidence="2">DUF2236 domain-containing protein</fullName>
    </submittedName>
</protein>
<gene>
    <name evidence="2" type="ORF">D3874_19050</name>
</gene>
<name>A0A418WFQ9_9PROT</name>
<feature type="domain" description="ER-bound oxygenase mpaB/mpaB'/Rubber oxygenase catalytic" evidence="1">
    <location>
        <begin position="134"/>
        <end position="351"/>
    </location>
</feature>
<organism evidence="2 3">
    <name type="scientific">Oleomonas cavernae</name>
    <dbReference type="NCBI Taxonomy" id="2320859"/>
    <lineage>
        <taxon>Bacteria</taxon>
        <taxon>Pseudomonadati</taxon>
        <taxon>Pseudomonadota</taxon>
        <taxon>Alphaproteobacteria</taxon>
        <taxon>Acetobacterales</taxon>
        <taxon>Acetobacteraceae</taxon>
        <taxon>Oleomonas</taxon>
    </lineage>
</organism>
<reference evidence="2 3" key="1">
    <citation type="submission" date="2018-09" db="EMBL/GenBank/DDBJ databases">
        <authorList>
            <person name="Zhu H."/>
        </authorList>
    </citation>
    <scope>NUCLEOTIDE SEQUENCE [LARGE SCALE GENOMIC DNA]</scope>
    <source>
        <strain evidence="2 3">K1W22B-8</strain>
    </source>
</reference>
<proteinExistence type="predicted"/>
<dbReference type="InterPro" id="IPR037473">
    <property type="entry name" value="Lcp-like"/>
</dbReference>
<sequence>MTGEIQAARIPSRHGVRAAEARVATARLKLVIRRDPEPTPDEWRRIGEALDRSDPVADALVDWMAEMGMGPARALFEQALEHGIETVPDAPAPLRDFFRVVDARPDWLDNGLLARGATACQLCGNTGSQVLRDGALMGGYQASGLNRVLVMTGALEKGAGKRIAETSTWWMACTATGGMARFGVGFKLTLRVRLVHAIVRRHVGNRPDWNRARDGVPINQMDMAATQLAFSALFLIGVRTLGTLLSREDGLGVMHLMRYSGWLMGIEEAFLPQDEQSGRALLYQMALSLTDPDEAGRSLARALLDEPLSRPYRFLPSLRRHYERERNLSINRFFLGGRAMRALGLPWRPIPWYPLLAAPLNALRFLVGNRSLSARLRTAEAGRIRQQAWIDSLVGRADHKIGGAVTHITEHA</sequence>
<dbReference type="InterPro" id="IPR018713">
    <property type="entry name" value="MPAB/Lcp_cat_dom"/>
</dbReference>
<evidence type="ECO:0000259" key="1">
    <source>
        <dbReference type="Pfam" id="PF09995"/>
    </source>
</evidence>
<dbReference type="Proteomes" id="UP000284605">
    <property type="component" value="Unassembled WGS sequence"/>
</dbReference>
<keyword evidence="3" id="KW-1185">Reference proteome</keyword>
<dbReference type="Pfam" id="PF09995">
    <property type="entry name" value="MPAB_Lcp_cat"/>
    <property type="match status" value="1"/>
</dbReference>
<dbReference type="PANTHER" id="PTHR37539:SF1">
    <property type="entry name" value="ER-BOUND OXYGENASE MPAB_MPAB'_RUBBER OXYGENASE CATALYTIC DOMAIN-CONTAINING PROTEIN"/>
    <property type="match status" value="1"/>
</dbReference>
<comment type="caution">
    <text evidence="2">The sequence shown here is derived from an EMBL/GenBank/DDBJ whole genome shotgun (WGS) entry which is preliminary data.</text>
</comment>
<dbReference type="RefSeq" id="WP_119779700.1">
    <property type="nucleotide sequence ID" value="NZ_QYUK01000011.1"/>
</dbReference>
<dbReference type="EMBL" id="QYUK01000011">
    <property type="protein sequence ID" value="RJF88822.1"/>
    <property type="molecule type" value="Genomic_DNA"/>
</dbReference>